<keyword evidence="2" id="KW-1185">Reference proteome</keyword>
<gene>
    <name evidence="1" type="ORF">FHS40_009287</name>
</gene>
<comment type="caution">
    <text evidence="1">The sequence shown here is derived from an EMBL/GenBank/DDBJ whole genome shotgun (WGS) entry which is preliminary data.</text>
</comment>
<evidence type="ECO:0000313" key="1">
    <source>
        <dbReference type="EMBL" id="MBB5110155.1"/>
    </source>
</evidence>
<dbReference type="Proteomes" id="UP000549009">
    <property type="component" value="Unassembled WGS sequence"/>
</dbReference>
<dbReference type="AlphaFoldDB" id="A0A7W8F0V2"/>
<protein>
    <submittedName>
        <fullName evidence="1">Uncharacterized protein</fullName>
    </submittedName>
</protein>
<reference evidence="1 2" key="1">
    <citation type="submission" date="2020-08" db="EMBL/GenBank/DDBJ databases">
        <title>Genomic Encyclopedia of Type Strains, Phase III (KMG-III): the genomes of soil and plant-associated and newly described type strains.</title>
        <authorList>
            <person name="Whitman W."/>
        </authorList>
    </citation>
    <scope>NUCLEOTIDE SEQUENCE [LARGE SCALE GENOMIC DNA]</scope>
    <source>
        <strain evidence="1 2">CECT 3146</strain>
    </source>
</reference>
<organism evidence="1 2">
    <name type="scientific">Streptomyces spectabilis</name>
    <dbReference type="NCBI Taxonomy" id="68270"/>
    <lineage>
        <taxon>Bacteria</taxon>
        <taxon>Bacillati</taxon>
        <taxon>Actinomycetota</taxon>
        <taxon>Actinomycetes</taxon>
        <taxon>Kitasatosporales</taxon>
        <taxon>Streptomycetaceae</taxon>
        <taxon>Streptomyces</taxon>
    </lineage>
</organism>
<sequence length="71" mass="6904">MSECAGGLIVASSDHLFDGCWGAGCGDDVSGDIGLVFGKRGAAKVTTQLSGLDGAGAFEGEGGEHGVFALA</sequence>
<dbReference type="EMBL" id="JACHJD010000089">
    <property type="protein sequence ID" value="MBB5110155.1"/>
    <property type="molecule type" value="Genomic_DNA"/>
</dbReference>
<evidence type="ECO:0000313" key="2">
    <source>
        <dbReference type="Proteomes" id="UP000549009"/>
    </source>
</evidence>
<proteinExistence type="predicted"/>
<accession>A0A7W8F0V2</accession>
<name>A0A7W8F0V2_STRST</name>